<gene>
    <name evidence="3" type="ORF">ACERK3_03015</name>
</gene>
<feature type="chain" id="PRO_5045768750" evidence="1">
    <location>
        <begin position="22"/>
        <end position="166"/>
    </location>
</feature>
<organism evidence="3 4">
    <name type="scientific">Natronomicrosphaera hydrolytica</name>
    <dbReference type="NCBI Taxonomy" id="3242702"/>
    <lineage>
        <taxon>Bacteria</taxon>
        <taxon>Pseudomonadati</taxon>
        <taxon>Planctomycetota</taxon>
        <taxon>Phycisphaerae</taxon>
        <taxon>Phycisphaerales</taxon>
        <taxon>Phycisphaeraceae</taxon>
        <taxon>Natronomicrosphaera</taxon>
    </lineage>
</organism>
<accession>A0ABV4U0Y8</accession>
<evidence type="ECO:0000313" key="4">
    <source>
        <dbReference type="Proteomes" id="UP001575105"/>
    </source>
</evidence>
<reference evidence="3 4" key="1">
    <citation type="submission" date="2024-08" db="EMBL/GenBank/DDBJ databases">
        <title>Whole-genome sequencing of halo(alkali)philic microorganisms from hypersaline lakes.</title>
        <authorList>
            <person name="Sorokin D.Y."/>
            <person name="Merkel A.Y."/>
            <person name="Messina E."/>
            <person name="Yakimov M."/>
        </authorList>
    </citation>
    <scope>NUCLEOTIDE SEQUENCE [LARGE SCALE GENOMIC DNA]</scope>
    <source>
        <strain evidence="3 4">AB-hyl4</strain>
    </source>
</reference>
<feature type="signal peptide" evidence="1">
    <location>
        <begin position="1"/>
        <end position="21"/>
    </location>
</feature>
<keyword evidence="3" id="KW-0645">Protease</keyword>
<evidence type="ECO:0000256" key="1">
    <source>
        <dbReference type="SAM" id="SignalP"/>
    </source>
</evidence>
<proteinExistence type="predicted"/>
<keyword evidence="3" id="KW-0378">Hydrolase</keyword>
<keyword evidence="1" id="KW-0732">Signal</keyword>
<sequence>MLNRFASIGLPLLMLALMVGCGGNNDRTDIPGGEAFQGARAVPVVEQVHGNDSALDEPTIRLIQDRNALDELGVEELSNLEVNFSEYDVIVFALGEQPSGGYWAHISGVQQVGEVLYVQGTANQPGEDQAATQALTYPFAAVVIPKTDAATTLSDIDSVRGESRPE</sequence>
<comment type="caution">
    <text evidence="3">The sequence shown here is derived from an EMBL/GenBank/DDBJ whole genome shotgun (WGS) entry which is preliminary data.</text>
</comment>
<protein>
    <submittedName>
        <fullName evidence="3">Protease complex subunit PrcB family protein</fullName>
    </submittedName>
</protein>
<dbReference type="Proteomes" id="UP001575105">
    <property type="component" value="Unassembled WGS sequence"/>
</dbReference>
<dbReference type="GO" id="GO:0006508">
    <property type="term" value="P:proteolysis"/>
    <property type="evidence" value="ECO:0007669"/>
    <property type="project" value="UniProtKB-KW"/>
</dbReference>
<dbReference type="RefSeq" id="WP_425344185.1">
    <property type="nucleotide sequence ID" value="NZ_JBGUBD010000002.1"/>
</dbReference>
<dbReference type="GO" id="GO:0008233">
    <property type="term" value="F:peptidase activity"/>
    <property type="evidence" value="ECO:0007669"/>
    <property type="project" value="UniProtKB-KW"/>
</dbReference>
<dbReference type="PROSITE" id="PS51257">
    <property type="entry name" value="PROKAR_LIPOPROTEIN"/>
    <property type="match status" value="1"/>
</dbReference>
<evidence type="ECO:0000313" key="3">
    <source>
        <dbReference type="EMBL" id="MFA9477260.1"/>
    </source>
</evidence>
<dbReference type="Pfam" id="PF14343">
    <property type="entry name" value="PrcB_C"/>
    <property type="match status" value="1"/>
</dbReference>
<name>A0ABV4U0Y8_9BACT</name>
<dbReference type="InterPro" id="IPR025748">
    <property type="entry name" value="PrcB_C_dom"/>
</dbReference>
<feature type="domain" description="PrcB C-terminal" evidence="2">
    <location>
        <begin position="89"/>
        <end position="145"/>
    </location>
</feature>
<dbReference type="EMBL" id="JBGUBD010000002">
    <property type="protein sequence ID" value="MFA9477260.1"/>
    <property type="molecule type" value="Genomic_DNA"/>
</dbReference>
<evidence type="ECO:0000259" key="2">
    <source>
        <dbReference type="Pfam" id="PF14343"/>
    </source>
</evidence>
<keyword evidence="4" id="KW-1185">Reference proteome</keyword>